<organism evidence="2 3">
    <name type="scientific">Funneliformis geosporum</name>
    <dbReference type="NCBI Taxonomy" id="1117311"/>
    <lineage>
        <taxon>Eukaryota</taxon>
        <taxon>Fungi</taxon>
        <taxon>Fungi incertae sedis</taxon>
        <taxon>Mucoromycota</taxon>
        <taxon>Glomeromycotina</taxon>
        <taxon>Glomeromycetes</taxon>
        <taxon>Glomerales</taxon>
        <taxon>Glomeraceae</taxon>
        <taxon>Funneliformis</taxon>
    </lineage>
</organism>
<evidence type="ECO:0000256" key="1">
    <source>
        <dbReference type="SAM" id="Coils"/>
    </source>
</evidence>
<reference evidence="2" key="1">
    <citation type="submission" date="2022-08" db="EMBL/GenBank/DDBJ databases">
        <authorList>
            <person name="Kallberg Y."/>
            <person name="Tangrot J."/>
            <person name="Rosling A."/>
        </authorList>
    </citation>
    <scope>NUCLEOTIDE SEQUENCE</scope>
    <source>
        <strain evidence="2">Wild A</strain>
    </source>
</reference>
<keyword evidence="1" id="KW-0175">Coiled coil</keyword>
<feature type="coiled-coil region" evidence="1">
    <location>
        <begin position="25"/>
        <end position="52"/>
    </location>
</feature>
<comment type="caution">
    <text evidence="2">The sequence shown here is derived from an EMBL/GenBank/DDBJ whole genome shotgun (WGS) entry which is preliminary data.</text>
</comment>
<keyword evidence="3" id="KW-1185">Reference proteome</keyword>
<protein>
    <submittedName>
        <fullName evidence="2">14504_t:CDS:1</fullName>
    </submittedName>
</protein>
<accession>A0A9W4X9M1</accession>
<name>A0A9W4X9M1_9GLOM</name>
<feature type="non-terminal residue" evidence="2">
    <location>
        <position position="1"/>
    </location>
</feature>
<dbReference type="EMBL" id="CAMKVN010013914">
    <property type="protein sequence ID" value="CAI2196247.1"/>
    <property type="molecule type" value="Genomic_DNA"/>
</dbReference>
<dbReference type="Proteomes" id="UP001153678">
    <property type="component" value="Unassembled WGS sequence"/>
</dbReference>
<gene>
    <name evidence="2" type="ORF">FWILDA_LOCUS17482</name>
</gene>
<evidence type="ECO:0000313" key="3">
    <source>
        <dbReference type="Proteomes" id="UP001153678"/>
    </source>
</evidence>
<proteinExistence type="predicted"/>
<evidence type="ECO:0000313" key="2">
    <source>
        <dbReference type="EMBL" id="CAI2196247.1"/>
    </source>
</evidence>
<sequence length="52" mass="6166">VKINTQLYQQLKTQIGKGKISEFVEKTLTEKLEQKEQELELAYKEIAQDKKR</sequence>
<dbReference type="AlphaFoldDB" id="A0A9W4X9M1"/>